<organism evidence="1 2">
    <name type="scientific">Russula earlei</name>
    <dbReference type="NCBI Taxonomy" id="71964"/>
    <lineage>
        <taxon>Eukaryota</taxon>
        <taxon>Fungi</taxon>
        <taxon>Dikarya</taxon>
        <taxon>Basidiomycota</taxon>
        <taxon>Agaricomycotina</taxon>
        <taxon>Agaricomycetes</taxon>
        <taxon>Russulales</taxon>
        <taxon>Russulaceae</taxon>
        <taxon>Russula</taxon>
    </lineage>
</organism>
<evidence type="ECO:0000313" key="1">
    <source>
        <dbReference type="EMBL" id="KAI9508314.1"/>
    </source>
</evidence>
<comment type="caution">
    <text evidence="1">The sequence shown here is derived from an EMBL/GenBank/DDBJ whole genome shotgun (WGS) entry which is preliminary data.</text>
</comment>
<protein>
    <submittedName>
        <fullName evidence="1">Uncharacterized protein</fullName>
    </submittedName>
</protein>
<proteinExistence type="predicted"/>
<sequence length="306" mass="33469">MTKSPSWPSLPLILLLVQLIVVPVEAQVQAPDCSPDSMVHWGWTYNSLNQTPCETAAYLAAECNNGQFLIPQLASGNHYTGPSGSDATDMCECNSVFYSLLSACSGCQKGIWIPYGQWSENCSAVEPVSTYPRKISSATLVSAWAFLNVSDSQPWDNVTACAFGRNPESGGTYRPPFAPQFNAGNAFSLGVLVGAITGSTILTLIIVGGGVWYILKRIRRRRRWPITDPKYFSTRPLIAGQENGGGEGEVRTPEPDKKFYDPSDPSTYPDLQAFPQRTTHLEISTQYPTSVSTNLHHKHYSGLPEV</sequence>
<dbReference type="EMBL" id="JAGFNK010000096">
    <property type="protein sequence ID" value="KAI9508314.1"/>
    <property type="molecule type" value="Genomic_DNA"/>
</dbReference>
<reference evidence="1" key="1">
    <citation type="submission" date="2021-03" db="EMBL/GenBank/DDBJ databases">
        <title>Evolutionary priming and transition to the ectomycorrhizal habit in an iconic lineage of mushroom-forming fungi: is preadaptation a requirement?</title>
        <authorList>
            <consortium name="DOE Joint Genome Institute"/>
            <person name="Looney B.P."/>
            <person name="Miyauchi S."/>
            <person name="Morin E."/>
            <person name="Drula E."/>
            <person name="Courty P.E."/>
            <person name="Chicoki N."/>
            <person name="Fauchery L."/>
            <person name="Kohler A."/>
            <person name="Kuo A."/>
            <person name="LaButti K."/>
            <person name="Pangilinan J."/>
            <person name="Lipzen A."/>
            <person name="Riley R."/>
            <person name="Andreopoulos W."/>
            <person name="He G."/>
            <person name="Johnson J."/>
            <person name="Barry K.W."/>
            <person name="Grigoriev I.V."/>
            <person name="Nagy L."/>
            <person name="Hibbett D."/>
            <person name="Henrissat B."/>
            <person name="Matheny P.B."/>
            <person name="Labbe J."/>
            <person name="Martin A.F."/>
        </authorList>
    </citation>
    <scope>NUCLEOTIDE SEQUENCE</scope>
    <source>
        <strain evidence="1">BPL698</strain>
    </source>
</reference>
<dbReference type="Proteomes" id="UP001207468">
    <property type="component" value="Unassembled WGS sequence"/>
</dbReference>
<accession>A0ACC0UB15</accession>
<evidence type="ECO:0000313" key="2">
    <source>
        <dbReference type="Proteomes" id="UP001207468"/>
    </source>
</evidence>
<keyword evidence="2" id="KW-1185">Reference proteome</keyword>
<gene>
    <name evidence="1" type="ORF">F5148DRAFT_1284250</name>
</gene>
<name>A0ACC0UB15_9AGAM</name>